<evidence type="ECO:0000313" key="2">
    <source>
        <dbReference type="EMBL" id="CAH2047231.1"/>
    </source>
</evidence>
<evidence type="ECO:0000313" key="3">
    <source>
        <dbReference type="Proteomes" id="UP000837857"/>
    </source>
</evidence>
<proteinExistence type="predicted"/>
<organism evidence="2 3">
    <name type="scientific">Iphiclides podalirius</name>
    <name type="common">scarce swallowtail</name>
    <dbReference type="NCBI Taxonomy" id="110791"/>
    <lineage>
        <taxon>Eukaryota</taxon>
        <taxon>Metazoa</taxon>
        <taxon>Ecdysozoa</taxon>
        <taxon>Arthropoda</taxon>
        <taxon>Hexapoda</taxon>
        <taxon>Insecta</taxon>
        <taxon>Pterygota</taxon>
        <taxon>Neoptera</taxon>
        <taxon>Endopterygota</taxon>
        <taxon>Lepidoptera</taxon>
        <taxon>Glossata</taxon>
        <taxon>Ditrysia</taxon>
        <taxon>Papilionoidea</taxon>
        <taxon>Papilionidae</taxon>
        <taxon>Papilioninae</taxon>
        <taxon>Iphiclides</taxon>
    </lineage>
</organism>
<feature type="chain" id="PRO_5046019613" evidence="1">
    <location>
        <begin position="17"/>
        <end position="220"/>
    </location>
</feature>
<feature type="non-terminal residue" evidence="2">
    <location>
        <position position="1"/>
    </location>
</feature>
<dbReference type="PANTHER" id="PTHR33964:SF2">
    <property type="entry name" value="IP09356P"/>
    <property type="match status" value="1"/>
</dbReference>
<dbReference type="EMBL" id="OW152829">
    <property type="protein sequence ID" value="CAH2047231.1"/>
    <property type="molecule type" value="Genomic_DNA"/>
</dbReference>
<protein>
    <submittedName>
        <fullName evidence="2">Uncharacterized protein</fullName>
    </submittedName>
</protein>
<feature type="signal peptide" evidence="1">
    <location>
        <begin position="1"/>
        <end position="16"/>
    </location>
</feature>
<gene>
    <name evidence="2" type="ORF">IPOD504_LOCUS5677</name>
</gene>
<evidence type="ECO:0000256" key="1">
    <source>
        <dbReference type="SAM" id="SignalP"/>
    </source>
</evidence>
<sequence length="220" mass="24258">MLLLILMAIMIISGGAQLDEAASCDTSELKLCVEMIPHTPVGLPRNKAELDAHCGAYQTGMSCMDAWIKRCLPTDGQKFIQQQIGGARALMRFLCSNGTALRREFLKETKCWAMVSPDWSRCVDELHIAVRDIVDRSQQLAYFSKNSELCCAREDFVSCVAHAGRSCSDNAATLLRRMAWVLAQDVATCSQQPRVHCAASAPYAAPLLTLTGIVLYRSRL</sequence>
<reference evidence="2" key="1">
    <citation type="submission" date="2022-03" db="EMBL/GenBank/DDBJ databases">
        <authorList>
            <person name="Martin H S."/>
        </authorList>
    </citation>
    <scope>NUCLEOTIDE SEQUENCE</scope>
</reference>
<keyword evidence="3" id="KW-1185">Reference proteome</keyword>
<keyword evidence="1" id="KW-0732">Signal</keyword>
<name>A0ABN8I6U9_9NEOP</name>
<accession>A0ABN8I6U9</accession>
<dbReference type="PANTHER" id="PTHR33964">
    <property type="entry name" value="RE45066P-RELATED"/>
    <property type="match status" value="1"/>
</dbReference>
<dbReference type="Proteomes" id="UP000837857">
    <property type="component" value="Chromosome 17"/>
</dbReference>